<comment type="caution">
    <text evidence="14">The sequence shown here is derived from an EMBL/GenBank/DDBJ whole genome shotgun (WGS) entry which is preliminary data.</text>
</comment>
<dbReference type="PANTHER" id="PTHR11933">
    <property type="entry name" value="TRNA 5-METHYLAMINOMETHYL-2-THIOURIDYLATE -METHYLTRANSFERASE"/>
    <property type="match status" value="1"/>
</dbReference>
<name>A0A550C398_9AGAR</name>
<evidence type="ECO:0000256" key="6">
    <source>
        <dbReference type="ARBA" id="ARBA00022694"/>
    </source>
</evidence>
<dbReference type="Pfam" id="PF20259">
    <property type="entry name" value="tRNA_Me_trans_M"/>
    <property type="match status" value="1"/>
</dbReference>
<evidence type="ECO:0000313" key="15">
    <source>
        <dbReference type="Proteomes" id="UP000320762"/>
    </source>
</evidence>
<evidence type="ECO:0000259" key="12">
    <source>
        <dbReference type="Pfam" id="PF20258"/>
    </source>
</evidence>
<dbReference type="Pfam" id="PF03054">
    <property type="entry name" value="tRNA_Me_trans"/>
    <property type="match status" value="1"/>
</dbReference>
<evidence type="ECO:0000256" key="7">
    <source>
        <dbReference type="ARBA" id="ARBA00022741"/>
    </source>
</evidence>
<dbReference type="EMBL" id="VDMD01000029">
    <property type="protein sequence ID" value="TRM59186.1"/>
    <property type="molecule type" value="Genomic_DNA"/>
</dbReference>
<feature type="domain" description="tRNA-specific 2-thiouridylase MnmA-like C-terminal" evidence="12">
    <location>
        <begin position="274"/>
        <end position="356"/>
    </location>
</feature>
<evidence type="ECO:0000313" key="14">
    <source>
        <dbReference type="EMBL" id="TRM59186.1"/>
    </source>
</evidence>
<dbReference type="OrthoDB" id="3685at2759"/>
<dbReference type="InterPro" id="IPR046885">
    <property type="entry name" value="MnmA-like_C"/>
</dbReference>
<dbReference type="STRING" id="97359.A0A550C398"/>
<dbReference type="NCBIfam" id="TIGR00420">
    <property type="entry name" value="trmU"/>
    <property type="match status" value="1"/>
</dbReference>
<dbReference type="EC" id="2.8.1.14" evidence="3"/>
<evidence type="ECO:0000256" key="2">
    <source>
        <dbReference type="ARBA" id="ARBA00006191"/>
    </source>
</evidence>
<keyword evidence="9" id="KW-0694">RNA-binding</keyword>
<dbReference type="GO" id="GO:0005524">
    <property type="term" value="F:ATP binding"/>
    <property type="evidence" value="ECO:0007669"/>
    <property type="project" value="UniProtKB-KW"/>
</dbReference>
<comment type="function">
    <text evidence="1">Catalyzes the 2-thiolation of uridine at the wobble position (U34) of mitochondrial tRNA(Lys), tRNA(Glu) and tRNA(Gln). Required for the formation of 5-taurinomethyl-2-thiouridine (tm5s2U) of mitochondrial tRNA(Lys), tRNA(Glu), and tRNA(Gln) at the wobble position. ATP is required to activate the C2 atom of the wobble base.</text>
</comment>
<evidence type="ECO:0000256" key="5">
    <source>
        <dbReference type="ARBA" id="ARBA00022679"/>
    </source>
</evidence>
<dbReference type="GO" id="GO:0005739">
    <property type="term" value="C:mitochondrion"/>
    <property type="evidence" value="ECO:0007669"/>
    <property type="project" value="TreeGrafter"/>
</dbReference>
<keyword evidence="6" id="KW-0819">tRNA processing</keyword>
<reference evidence="14 15" key="1">
    <citation type="journal article" date="2019" name="New Phytol.">
        <title>Comparative genomics reveals unique wood-decay strategies and fruiting body development in the Schizophyllaceae.</title>
        <authorList>
            <person name="Almasi E."/>
            <person name="Sahu N."/>
            <person name="Krizsan K."/>
            <person name="Balint B."/>
            <person name="Kovacs G.M."/>
            <person name="Kiss B."/>
            <person name="Cseklye J."/>
            <person name="Drula E."/>
            <person name="Henrissat B."/>
            <person name="Nagy I."/>
            <person name="Chovatia M."/>
            <person name="Adam C."/>
            <person name="LaButti K."/>
            <person name="Lipzen A."/>
            <person name="Riley R."/>
            <person name="Grigoriev I.V."/>
            <person name="Nagy L.G."/>
        </authorList>
    </citation>
    <scope>NUCLEOTIDE SEQUENCE [LARGE SCALE GENOMIC DNA]</scope>
    <source>
        <strain evidence="14 15">NL-1724</strain>
    </source>
</reference>
<evidence type="ECO:0000256" key="10">
    <source>
        <dbReference type="ARBA" id="ARBA00023157"/>
    </source>
</evidence>
<comment type="catalytic activity">
    <reaction evidence="11">
        <text>5-taurinomethyluridine(34) in tRNA + S-sulfanyl-L-cysteinyl-[protein] + AH2 + ATP = 5-taurinomethyl-2-thiouridine(34) in tRNA + L-cysteinyl-[protein] + A + AMP + diphosphate + H(+)</text>
        <dbReference type="Rhea" id="RHEA:47040"/>
        <dbReference type="Rhea" id="RHEA-COMP:10131"/>
        <dbReference type="Rhea" id="RHEA-COMP:11726"/>
        <dbReference type="Rhea" id="RHEA-COMP:11732"/>
        <dbReference type="Rhea" id="RHEA-COMP:11733"/>
        <dbReference type="ChEBI" id="CHEBI:13193"/>
        <dbReference type="ChEBI" id="CHEBI:15378"/>
        <dbReference type="ChEBI" id="CHEBI:17499"/>
        <dbReference type="ChEBI" id="CHEBI:29950"/>
        <dbReference type="ChEBI" id="CHEBI:30616"/>
        <dbReference type="ChEBI" id="CHEBI:33019"/>
        <dbReference type="ChEBI" id="CHEBI:61963"/>
        <dbReference type="ChEBI" id="CHEBI:87171"/>
        <dbReference type="ChEBI" id="CHEBI:87172"/>
        <dbReference type="ChEBI" id="CHEBI:456215"/>
        <dbReference type="EC" id="2.8.1.14"/>
    </reaction>
</comment>
<dbReference type="Pfam" id="PF20258">
    <property type="entry name" value="tRNA_Me_trans_C"/>
    <property type="match status" value="1"/>
</dbReference>
<keyword evidence="4" id="KW-0820">tRNA-binding</keyword>
<evidence type="ECO:0000259" key="13">
    <source>
        <dbReference type="Pfam" id="PF20259"/>
    </source>
</evidence>
<dbReference type="Gene3D" id="3.40.50.620">
    <property type="entry name" value="HUPs"/>
    <property type="match status" value="1"/>
</dbReference>
<comment type="similarity">
    <text evidence="2">Belongs to the MnmA/TRMU family.</text>
</comment>
<protein>
    <recommendedName>
        <fullName evidence="3">tRNA-5-taurinomethyluridine 2-sulfurtransferase</fullName>
        <ecNumber evidence="3">2.8.1.14</ecNumber>
    </recommendedName>
</protein>
<keyword evidence="10" id="KW-1015">Disulfide bond</keyword>
<dbReference type="Proteomes" id="UP000320762">
    <property type="component" value="Unassembled WGS sequence"/>
</dbReference>
<dbReference type="InterPro" id="IPR046884">
    <property type="entry name" value="MnmA-like_central"/>
</dbReference>
<dbReference type="FunFam" id="3.40.50.620:FF:000115">
    <property type="entry name" value="tRNA-specific 2-thiouridylase MnmA"/>
    <property type="match status" value="1"/>
</dbReference>
<evidence type="ECO:0000256" key="9">
    <source>
        <dbReference type="ARBA" id="ARBA00022884"/>
    </source>
</evidence>
<feature type="domain" description="tRNA-specific 2-thiouridylase MnmA-like central" evidence="13">
    <location>
        <begin position="202"/>
        <end position="263"/>
    </location>
</feature>
<keyword evidence="15" id="KW-1185">Reference proteome</keyword>
<sequence>MSGGVDSSVTAKLMLDQGYQVAGIFMRNWDTRDESGTDEGCEWKKDWADVQRVCDMLNIPCRMVDLSKEYWNRVFQPSLEAWSSGVTPNPDVLCNRHVKFGALHEHIRLLAAENTWFATGHYARKSWSNGRPTLLAGLDPIKDQSYYLAGIRESNLRPALFPLGMLRKTQVKQLARDFNLPVADRKESMGICFVGQKGDFRGFLSNYLQGQAGRIVDLESRKEVGTHGGLWNYTVGERARIPNMLQRWYVSDKDASTNTVYVVPGPNHPALFKQAMIVKKFDWIWTDAPPKEIDTTAGLKAFVKFIYRMAPVACTVRRRGQGVQIELDERMRDVSLGQTAVIYVGEERRVLGCGTITTTAA</sequence>
<dbReference type="SUPFAM" id="SSF52402">
    <property type="entry name" value="Adenine nucleotide alpha hydrolases-like"/>
    <property type="match status" value="1"/>
</dbReference>
<dbReference type="AlphaFoldDB" id="A0A550C398"/>
<dbReference type="InterPro" id="IPR004506">
    <property type="entry name" value="MnmA-like"/>
</dbReference>
<dbReference type="Gene3D" id="2.40.30.10">
    <property type="entry name" value="Translation factors"/>
    <property type="match status" value="1"/>
</dbReference>
<dbReference type="NCBIfam" id="NF001138">
    <property type="entry name" value="PRK00143.1"/>
    <property type="match status" value="1"/>
</dbReference>
<proteinExistence type="inferred from homology"/>
<keyword evidence="7" id="KW-0547">Nucleotide-binding</keyword>
<evidence type="ECO:0000256" key="1">
    <source>
        <dbReference type="ARBA" id="ARBA00003986"/>
    </source>
</evidence>
<dbReference type="InterPro" id="IPR023382">
    <property type="entry name" value="MnmA-like_central_sf"/>
</dbReference>
<dbReference type="InterPro" id="IPR014729">
    <property type="entry name" value="Rossmann-like_a/b/a_fold"/>
</dbReference>
<evidence type="ECO:0000256" key="8">
    <source>
        <dbReference type="ARBA" id="ARBA00022840"/>
    </source>
</evidence>
<keyword evidence="5" id="KW-0808">Transferase</keyword>
<accession>A0A550C398</accession>
<dbReference type="GO" id="GO:0002143">
    <property type="term" value="P:tRNA wobble position uridine thiolation"/>
    <property type="evidence" value="ECO:0007669"/>
    <property type="project" value="TreeGrafter"/>
</dbReference>
<dbReference type="FunFam" id="2.30.30.280:FF:000001">
    <property type="entry name" value="tRNA-specific 2-thiouridylase MnmA"/>
    <property type="match status" value="1"/>
</dbReference>
<dbReference type="Gene3D" id="2.30.30.280">
    <property type="entry name" value="Adenine nucleotide alpha hydrolases-like domains"/>
    <property type="match status" value="1"/>
</dbReference>
<evidence type="ECO:0000256" key="11">
    <source>
        <dbReference type="ARBA" id="ARBA00049564"/>
    </source>
</evidence>
<evidence type="ECO:0000256" key="4">
    <source>
        <dbReference type="ARBA" id="ARBA00022555"/>
    </source>
</evidence>
<dbReference type="PANTHER" id="PTHR11933:SF5">
    <property type="entry name" value="MITOCHONDRIAL TRNA-SPECIFIC 2-THIOURIDYLASE 1"/>
    <property type="match status" value="1"/>
</dbReference>
<gene>
    <name evidence="14" type="ORF">BD626DRAFT_409222</name>
</gene>
<organism evidence="14 15">
    <name type="scientific">Schizophyllum amplum</name>
    <dbReference type="NCBI Taxonomy" id="97359"/>
    <lineage>
        <taxon>Eukaryota</taxon>
        <taxon>Fungi</taxon>
        <taxon>Dikarya</taxon>
        <taxon>Basidiomycota</taxon>
        <taxon>Agaricomycotina</taxon>
        <taxon>Agaricomycetes</taxon>
        <taxon>Agaricomycetidae</taxon>
        <taxon>Agaricales</taxon>
        <taxon>Schizophyllaceae</taxon>
        <taxon>Schizophyllum</taxon>
    </lineage>
</organism>
<dbReference type="GO" id="GO:0016783">
    <property type="term" value="F:sulfurtransferase activity"/>
    <property type="evidence" value="ECO:0007669"/>
    <property type="project" value="InterPro"/>
</dbReference>
<keyword evidence="8" id="KW-0067">ATP-binding</keyword>
<evidence type="ECO:0000256" key="3">
    <source>
        <dbReference type="ARBA" id="ARBA00011953"/>
    </source>
</evidence>
<dbReference type="GO" id="GO:0000049">
    <property type="term" value="F:tRNA binding"/>
    <property type="evidence" value="ECO:0007669"/>
    <property type="project" value="UniProtKB-KW"/>
</dbReference>
<dbReference type="CDD" id="cd01998">
    <property type="entry name" value="MnmA_TRMU-like"/>
    <property type="match status" value="1"/>
</dbReference>